<sequence>MHGRVKVRTSEEQAAAKKLEREKKIKKYQGVTEEIYARREAGSLDEELLKLTETLLAWNPDHYTVWNIRREVIVNILTYSEVEAKTELFKRELHFLEMCLKVNPKSYGTFMQRRWVMSNNPDPDWKHELALCDLFLSYDERNFHCWDYRRFSIGKSEISPMEELEFSQKKIESNLSNYSAWHYRSKLLPLCYPADTLLPSVSADSSSVQEDKLLQEFDIVTNAIFTDPNDQSTWFYQQWLLGRAHKEERLLFFMHFPSNQMLLLVFNQPVNKDLLNEVQVLISGNILQLEWSAHGSPPTWPCSLWTAVLISVDTSVNLECRFRERALNLFTSSVCAPSVNLEEIGPAISLTAAKSGVLHTHCEAICELLSIEPDNKWCHLTALQLRWAIDPDSSAAKIMDHFSALEKEDPHRKGCYQDMKSKFLIETGIPSFLKKRDFSHLNLSGLGLTRLYHTHFFSAVSILDLSNNRLTNMQGLSVLVTCQELNLDGNLLTEVEEDILFLIRLRILSLKSNLIEKEDSLLLLEKIDSIHQLNIEGNPILKERDSSLLINLFSNLILNCGATSTS</sequence>
<dbReference type="Gene3D" id="3.80.10.10">
    <property type="entry name" value="Ribonuclease Inhibitor"/>
    <property type="match status" value="1"/>
</dbReference>
<dbReference type="InterPro" id="IPR002088">
    <property type="entry name" value="Prenyl_trans_a"/>
</dbReference>
<dbReference type="AlphaFoldDB" id="A0AAV7K1M9"/>
<evidence type="ECO:0000256" key="5">
    <source>
        <dbReference type="ARBA" id="ARBA00022679"/>
    </source>
</evidence>
<dbReference type="SUPFAM" id="SSF48439">
    <property type="entry name" value="Protein prenylyltransferase"/>
    <property type="match status" value="1"/>
</dbReference>
<comment type="caution">
    <text evidence="10">The sequence shown here is derived from an EMBL/GenBank/DDBJ whole genome shotgun (WGS) entry which is preliminary data.</text>
</comment>
<evidence type="ECO:0000256" key="7">
    <source>
        <dbReference type="ARBA" id="ARBA00031267"/>
    </source>
</evidence>
<dbReference type="GO" id="GO:0097354">
    <property type="term" value="P:prenylation"/>
    <property type="evidence" value="ECO:0007669"/>
    <property type="project" value="UniProtKB-UniRule"/>
</dbReference>
<evidence type="ECO:0000256" key="3">
    <source>
        <dbReference type="ARBA" id="ARBA00014772"/>
    </source>
</evidence>
<keyword evidence="4 9" id="KW-0637">Prenyltransferase</keyword>
<dbReference type="PROSITE" id="PS51450">
    <property type="entry name" value="LRR"/>
    <property type="match status" value="1"/>
</dbReference>
<comment type="function">
    <text evidence="9">Catalyzes the transfer of a geranyl-geranyl moiety from geranyl-geranyl pyrophosphate to cysteines occuring in specific C-terminal amino acid sequences.</text>
</comment>
<protein>
    <recommendedName>
        <fullName evidence="3 9">Geranylgeranyl transferase type-2 subunit alpha</fullName>
        <ecNumber evidence="2 9">2.5.1.60</ecNumber>
    </recommendedName>
    <alternativeName>
        <fullName evidence="7 9">Geranylgeranyl transferase type II subunit alpha</fullName>
    </alternativeName>
</protein>
<dbReference type="PROSITE" id="PS51147">
    <property type="entry name" value="PFTA"/>
    <property type="match status" value="5"/>
</dbReference>
<dbReference type="SUPFAM" id="SSF52058">
    <property type="entry name" value="L domain-like"/>
    <property type="match status" value="1"/>
</dbReference>
<keyword evidence="5 9" id="KW-0808">Transferase</keyword>
<dbReference type="GO" id="GO:0004663">
    <property type="term" value="F:Rab geranylgeranyltransferase activity"/>
    <property type="evidence" value="ECO:0007669"/>
    <property type="project" value="UniProtKB-UniRule"/>
</dbReference>
<dbReference type="Pfam" id="PF01239">
    <property type="entry name" value="PPTA"/>
    <property type="match status" value="5"/>
</dbReference>
<evidence type="ECO:0000256" key="9">
    <source>
        <dbReference type="RuleBase" id="RU367120"/>
    </source>
</evidence>
<comment type="catalytic activity">
    <reaction evidence="8 9">
        <text>geranylgeranyl diphosphate + L-cysteinyl-[protein] = S-geranylgeranyl-L-cysteinyl-[protein] + diphosphate</text>
        <dbReference type="Rhea" id="RHEA:21240"/>
        <dbReference type="Rhea" id="RHEA-COMP:10131"/>
        <dbReference type="Rhea" id="RHEA-COMP:11537"/>
        <dbReference type="ChEBI" id="CHEBI:29950"/>
        <dbReference type="ChEBI" id="CHEBI:33019"/>
        <dbReference type="ChEBI" id="CHEBI:57533"/>
        <dbReference type="ChEBI" id="CHEBI:86021"/>
        <dbReference type="EC" id="2.5.1.60"/>
    </reaction>
</comment>
<evidence type="ECO:0000313" key="11">
    <source>
        <dbReference type="Proteomes" id="UP001165289"/>
    </source>
</evidence>
<dbReference type="Proteomes" id="UP001165289">
    <property type="component" value="Unassembled WGS sequence"/>
</dbReference>
<dbReference type="PANTHER" id="PTHR11129:SF2">
    <property type="entry name" value="GERANYLGERANYL TRANSFERASE TYPE-2 SUBUNIT ALPHA"/>
    <property type="match status" value="1"/>
</dbReference>
<dbReference type="Gene3D" id="1.25.40.120">
    <property type="entry name" value="Protein prenylyltransferase"/>
    <property type="match status" value="1"/>
</dbReference>
<evidence type="ECO:0000256" key="8">
    <source>
        <dbReference type="ARBA" id="ARBA00047658"/>
    </source>
</evidence>
<dbReference type="PANTHER" id="PTHR11129">
    <property type="entry name" value="PROTEIN FARNESYLTRANSFERASE ALPHA SUBUNIT/RAB GERANYLGERANYL TRANSFERASE ALPHA SUBUNIT"/>
    <property type="match status" value="1"/>
</dbReference>
<proteinExistence type="inferred from homology"/>
<accession>A0AAV7K1M9</accession>
<evidence type="ECO:0000256" key="2">
    <source>
        <dbReference type="ARBA" id="ARBA00012656"/>
    </source>
</evidence>
<dbReference type="EC" id="2.5.1.60" evidence="2 9"/>
<reference evidence="10 11" key="1">
    <citation type="journal article" date="2023" name="BMC Biol.">
        <title>The compact genome of the sponge Oopsacas minuta (Hexactinellida) is lacking key metazoan core genes.</title>
        <authorList>
            <person name="Santini S."/>
            <person name="Schenkelaars Q."/>
            <person name="Jourda C."/>
            <person name="Duchesne M."/>
            <person name="Belahbib H."/>
            <person name="Rocher C."/>
            <person name="Selva M."/>
            <person name="Riesgo A."/>
            <person name="Vervoort M."/>
            <person name="Leys S.P."/>
            <person name="Kodjabachian L."/>
            <person name="Le Bivic A."/>
            <person name="Borchiellini C."/>
            <person name="Claverie J.M."/>
            <person name="Renard E."/>
        </authorList>
    </citation>
    <scope>NUCLEOTIDE SEQUENCE [LARGE SCALE GENOMIC DNA]</scope>
    <source>
        <strain evidence="10">SPO-2</strain>
    </source>
</reference>
<comment type="similarity">
    <text evidence="1 9">Belongs to the protein prenyltransferase subunit alpha family.</text>
</comment>
<evidence type="ECO:0000256" key="1">
    <source>
        <dbReference type="ARBA" id="ARBA00006734"/>
    </source>
</evidence>
<organism evidence="10 11">
    <name type="scientific">Oopsacas minuta</name>
    <dbReference type="NCBI Taxonomy" id="111878"/>
    <lineage>
        <taxon>Eukaryota</taxon>
        <taxon>Metazoa</taxon>
        <taxon>Porifera</taxon>
        <taxon>Hexactinellida</taxon>
        <taxon>Hexasterophora</taxon>
        <taxon>Lyssacinosida</taxon>
        <taxon>Leucopsacidae</taxon>
        <taxon>Oopsacas</taxon>
    </lineage>
</organism>
<dbReference type="FunFam" id="1.25.40.120:FF:000035">
    <property type="entry name" value="Geranylgeranyl transferase type-2 subunit alpha"/>
    <property type="match status" value="1"/>
</dbReference>
<dbReference type="GO" id="GO:0005968">
    <property type="term" value="C:Rab-protein geranylgeranyltransferase complex"/>
    <property type="evidence" value="ECO:0007669"/>
    <property type="project" value="TreeGrafter"/>
</dbReference>
<gene>
    <name evidence="10" type="ORF">LOD99_1059</name>
</gene>
<dbReference type="EMBL" id="JAKMXF010000222">
    <property type="protein sequence ID" value="KAI6654665.1"/>
    <property type="molecule type" value="Genomic_DNA"/>
</dbReference>
<evidence type="ECO:0000313" key="10">
    <source>
        <dbReference type="EMBL" id="KAI6654665.1"/>
    </source>
</evidence>
<dbReference type="Gene3D" id="2.60.40.1130">
    <property type="entry name" value="Rab geranylgeranyltransferase alpha-subunit, insert domain"/>
    <property type="match status" value="1"/>
</dbReference>
<dbReference type="InterPro" id="IPR001611">
    <property type="entry name" value="Leu-rich_rpt"/>
</dbReference>
<keyword evidence="11" id="KW-1185">Reference proteome</keyword>
<evidence type="ECO:0000256" key="6">
    <source>
        <dbReference type="ARBA" id="ARBA00022737"/>
    </source>
</evidence>
<evidence type="ECO:0000256" key="4">
    <source>
        <dbReference type="ARBA" id="ARBA00022602"/>
    </source>
</evidence>
<keyword evidence="6" id="KW-0677">Repeat</keyword>
<name>A0AAV7K1M9_9METZ</name>
<dbReference type="InterPro" id="IPR032675">
    <property type="entry name" value="LRR_dom_sf"/>
</dbReference>